<evidence type="ECO:0000259" key="2">
    <source>
        <dbReference type="PROSITE" id="PS50191"/>
    </source>
</evidence>
<reference evidence="3" key="2">
    <citation type="submission" date="2024-10" db="UniProtKB">
        <authorList>
            <consortium name="EnsemblProtists"/>
        </authorList>
    </citation>
    <scope>IDENTIFICATION</scope>
</reference>
<dbReference type="PROSITE" id="PS50191">
    <property type="entry name" value="CRAL_TRIO"/>
    <property type="match status" value="1"/>
</dbReference>
<dbReference type="GeneID" id="17271058"/>
<dbReference type="SUPFAM" id="SSF46938">
    <property type="entry name" value="CRAL/TRIO N-terminal domain"/>
    <property type="match status" value="1"/>
</dbReference>
<evidence type="ECO:0000313" key="3">
    <source>
        <dbReference type="EnsemblProtists" id="EOD25492"/>
    </source>
</evidence>
<protein>
    <recommendedName>
        <fullName evidence="2">CRAL-TRIO domain-containing protein</fullName>
    </recommendedName>
</protein>
<dbReference type="AlphaFoldDB" id="A0A0D3JPQ7"/>
<name>A0A0D3JPQ7_EMIH1</name>
<proteinExistence type="predicted"/>
<evidence type="ECO:0000256" key="1">
    <source>
        <dbReference type="SAM" id="MobiDB-lite"/>
    </source>
</evidence>
<organism evidence="3 4">
    <name type="scientific">Emiliania huxleyi (strain CCMP1516)</name>
    <dbReference type="NCBI Taxonomy" id="280463"/>
    <lineage>
        <taxon>Eukaryota</taxon>
        <taxon>Haptista</taxon>
        <taxon>Haptophyta</taxon>
        <taxon>Prymnesiophyceae</taxon>
        <taxon>Isochrysidales</taxon>
        <taxon>Noelaerhabdaceae</taxon>
        <taxon>Emiliania</taxon>
    </lineage>
</organism>
<keyword evidence="4" id="KW-1185">Reference proteome</keyword>
<dbReference type="Gene3D" id="3.40.525.10">
    <property type="entry name" value="CRAL-TRIO lipid binding domain"/>
    <property type="match status" value="1"/>
</dbReference>
<feature type="compositionally biased region" description="Low complexity" evidence="1">
    <location>
        <begin position="23"/>
        <end position="44"/>
    </location>
</feature>
<evidence type="ECO:0000313" key="4">
    <source>
        <dbReference type="Proteomes" id="UP000013827"/>
    </source>
</evidence>
<dbReference type="PaxDb" id="2903-EOD25492"/>
<dbReference type="CDD" id="cd00170">
    <property type="entry name" value="SEC14"/>
    <property type="match status" value="1"/>
</dbReference>
<sequence length="391" mass="41254">MASLTPQPMSPRPTYEEVLRLRAASAKQSAEKMAAAPAAAAPANAPQPPPQPPHPPPPAAASAPAPSPPAVAPAPVAAPAKPVAEPAFTDAEVEVLRTPLAPSEWCGSELHERALAYMRSRRDAAVIADPSLAPTVEMASDLRLWRFLVATAFKGGDAASMYVEALRWRKRNGTDATRADLRAANPSFFTARATSLEKPLLNEQDAAVFAARPRTFFTKSAGGGGELLLDRAGNLLFIEVPASADAAAVCALGADAFLASELRTQELLQLVLDELSTRQDRLVLMFRVLDLAGVSLTPNPFRSSDVKKGEGMVKAAGKEVRDAYPTTTYKNCLINAPAASIAGPIVAALVPKRSRDKTMLLGKDYAGELHSFVAPSSLPKKLGGELDNGNQ</sequence>
<dbReference type="PANTHER" id="PTHR45657:SF1">
    <property type="entry name" value="CRAL-TRIO DOMAIN-CONTAINING PROTEIN YKL091C-RELATED"/>
    <property type="match status" value="1"/>
</dbReference>
<dbReference type="EnsemblProtists" id="EOD25492">
    <property type="protein sequence ID" value="EOD25492"/>
    <property type="gene ID" value="EMIHUDRAFT_367313"/>
</dbReference>
<accession>A0A0D3JPQ7</accession>
<feature type="region of interest" description="Disordered" evidence="1">
    <location>
        <begin position="1"/>
        <end position="77"/>
    </location>
</feature>
<dbReference type="RefSeq" id="XP_005777921.1">
    <property type="nucleotide sequence ID" value="XM_005777864.1"/>
</dbReference>
<dbReference type="InterPro" id="IPR051026">
    <property type="entry name" value="PI/PC_transfer"/>
</dbReference>
<dbReference type="SUPFAM" id="SSF52087">
    <property type="entry name" value="CRAL/TRIO domain"/>
    <property type="match status" value="1"/>
</dbReference>
<dbReference type="PANTHER" id="PTHR45657">
    <property type="entry name" value="CRAL-TRIO DOMAIN-CONTAINING PROTEIN YKL091C-RELATED"/>
    <property type="match status" value="1"/>
</dbReference>
<dbReference type="HOGENOM" id="CLU_707126_0_0_1"/>
<dbReference type="InterPro" id="IPR001251">
    <property type="entry name" value="CRAL-TRIO_dom"/>
</dbReference>
<dbReference type="KEGG" id="ehx:EMIHUDRAFT_367313"/>
<reference evidence="4" key="1">
    <citation type="journal article" date="2013" name="Nature">
        <title>Pan genome of the phytoplankton Emiliania underpins its global distribution.</title>
        <authorList>
            <person name="Read B.A."/>
            <person name="Kegel J."/>
            <person name="Klute M.J."/>
            <person name="Kuo A."/>
            <person name="Lefebvre S.C."/>
            <person name="Maumus F."/>
            <person name="Mayer C."/>
            <person name="Miller J."/>
            <person name="Monier A."/>
            <person name="Salamov A."/>
            <person name="Young J."/>
            <person name="Aguilar M."/>
            <person name="Claverie J.M."/>
            <person name="Frickenhaus S."/>
            <person name="Gonzalez K."/>
            <person name="Herman E.K."/>
            <person name="Lin Y.C."/>
            <person name="Napier J."/>
            <person name="Ogata H."/>
            <person name="Sarno A.F."/>
            <person name="Shmutz J."/>
            <person name="Schroeder D."/>
            <person name="de Vargas C."/>
            <person name="Verret F."/>
            <person name="von Dassow P."/>
            <person name="Valentin K."/>
            <person name="Van de Peer Y."/>
            <person name="Wheeler G."/>
            <person name="Dacks J.B."/>
            <person name="Delwiche C.F."/>
            <person name="Dyhrman S.T."/>
            <person name="Glockner G."/>
            <person name="John U."/>
            <person name="Richards T."/>
            <person name="Worden A.Z."/>
            <person name="Zhang X."/>
            <person name="Grigoriev I.V."/>
            <person name="Allen A.E."/>
            <person name="Bidle K."/>
            <person name="Borodovsky M."/>
            <person name="Bowler C."/>
            <person name="Brownlee C."/>
            <person name="Cock J.M."/>
            <person name="Elias M."/>
            <person name="Gladyshev V.N."/>
            <person name="Groth M."/>
            <person name="Guda C."/>
            <person name="Hadaegh A."/>
            <person name="Iglesias-Rodriguez M.D."/>
            <person name="Jenkins J."/>
            <person name="Jones B.M."/>
            <person name="Lawson T."/>
            <person name="Leese F."/>
            <person name="Lindquist E."/>
            <person name="Lobanov A."/>
            <person name="Lomsadze A."/>
            <person name="Malik S.B."/>
            <person name="Marsh M.E."/>
            <person name="Mackinder L."/>
            <person name="Mock T."/>
            <person name="Mueller-Roeber B."/>
            <person name="Pagarete A."/>
            <person name="Parker M."/>
            <person name="Probert I."/>
            <person name="Quesneville H."/>
            <person name="Raines C."/>
            <person name="Rensing S.A."/>
            <person name="Riano-Pachon D.M."/>
            <person name="Richier S."/>
            <person name="Rokitta S."/>
            <person name="Shiraiwa Y."/>
            <person name="Soanes D.M."/>
            <person name="van der Giezen M."/>
            <person name="Wahlund T.M."/>
            <person name="Williams B."/>
            <person name="Wilson W."/>
            <person name="Wolfe G."/>
            <person name="Wurch L.L."/>
        </authorList>
    </citation>
    <scope>NUCLEOTIDE SEQUENCE</scope>
</reference>
<dbReference type="Proteomes" id="UP000013827">
    <property type="component" value="Unassembled WGS sequence"/>
</dbReference>
<dbReference type="InterPro" id="IPR036865">
    <property type="entry name" value="CRAL-TRIO_dom_sf"/>
</dbReference>
<dbReference type="InterPro" id="IPR036273">
    <property type="entry name" value="CRAL/TRIO_N_dom_sf"/>
</dbReference>
<feature type="compositionally biased region" description="Pro residues" evidence="1">
    <location>
        <begin position="45"/>
        <end position="72"/>
    </location>
</feature>
<feature type="domain" description="CRAL-TRIO" evidence="2">
    <location>
        <begin position="204"/>
        <end position="390"/>
    </location>
</feature>